<dbReference type="KEGG" id="sphl:LPB140_11975"/>
<dbReference type="Pfam" id="PF10118">
    <property type="entry name" value="Metal_hydrol"/>
    <property type="match status" value="1"/>
</dbReference>
<name>A0A1L3JE39_9SPHN</name>
<dbReference type="AlphaFoldDB" id="A0A1L3JE39"/>
<dbReference type="InterPro" id="IPR016516">
    <property type="entry name" value="UCP07580"/>
</dbReference>
<reference evidence="1 2" key="1">
    <citation type="submission" date="2016-11" db="EMBL/GenBank/DDBJ databases">
        <title>Sphingorhabdus sp. LPB0140, isolated from marine environment.</title>
        <authorList>
            <person name="Kim E."/>
            <person name="Yi H."/>
        </authorList>
    </citation>
    <scope>NUCLEOTIDE SEQUENCE [LARGE SCALE GENOMIC DNA]</scope>
    <source>
        <strain evidence="1 2">LPB0140</strain>
    </source>
</reference>
<dbReference type="PANTHER" id="PTHR39456:SF1">
    <property type="entry name" value="METAL-DEPENDENT HYDROLASE"/>
    <property type="match status" value="1"/>
</dbReference>
<protein>
    <recommendedName>
        <fullName evidence="3">Metal-dependent hydrolase</fullName>
    </recommendedName>
</protein>
<dbReference type="Proteomes" id="UP000242561">
    <property type="component" value="Chromosome"/>
</dbReference>
<evidence type="ECO:0008006" key="3">
    <source>
        <dbReference type="Google" id="ProtNLM"/>
    </source>
</evidence>
<proteinExistence type="predicted"/>
<evidence type="ECO:0000313" key="2">
    <source>
        <dbReference type="Proteomes" id="UP000242561"/>
    </source>
</evidence>
<keyword evidence="2" id="KW-1185">Reference proteome</keyword>
<evidence type="ECO:0000313" key="1">
    <source>
        <dbReference type="EMBL" id="APG63386.1"/>
    </source>
</evidence>
<dbReference type="PANTHER" id="PTHR39456">
    <property type="entry name" value="METAL-DEPENDENT HYDROLASE"/>
    <property type="match status" value="1"/>
</dbReference>
<sequence>MVGYENINITETDNGSIANNLGDAISTQRHIVASARPFHINKSHQINGQYMKSGIYADAFFYDLSAIFPKGEAFMIKTMAWWRDKMPADQLPDIANFIEQEAGHSREHIAMNKLIQNAGFNLSNSDKNVESVVKRAAALSPRGRLLAVVCLEHMTAIMAAEMIKNPQHVENFSAEFRDFWLWHAVEEVDHKSVVFDAWRYSVRDKSETWQYLTRCSMMLLISISFVINRTRGQLSLLKQHDIGKIKGFFGMMRYGLRKGGLARNILPHWKLFFHRGFHPSQINDRHLLEKGEKLIAASLQTKSFNKAKPKNRAKKPVKIFAAKAA</sequence>
<accession>A0A1L3JE39</accession>
<organism evidence="1 2">
    <name type="scientific">Sphingorhabdus lutea</name>
    <dbReference type="NCBI Taxonomy" id="1913578"/>
    <lineage>
        <taxon>Bacteria</taxon>
        <taxon>Pseudomonadati</taxon>
        <taxon>Pseudomonadota</taxon>
        <taxon>Alphaproteobacteria</taxon>
        <taxon>Sphingomonadales</taxon>
        <taxon>Sphingomonadaceae</taxon>
        <taxon>Sphingorhabdus</taxon>
    </lineage>
</organism>
<gene>
    <name evidence="1" type="ORF">LPB140_11975</name>
</gene>
<dbReference type="EMBL" id="CP018154">
    <property type="protein sequence ID" value="APG63386.1"/>
    <property type="molecule type" value="Genomic_DNA"/>
</dbReference>
<dbReference type="STRING" id="1913578.LPB140_11975"/>